<proteinExistence type="predicted"/>
<accession>A0A0V0QZ11</accession>
<comment type="caution">
    <text evidence="2">The sequence shown here is derived from an EMBL/GenBank/DDBJ whole genome shotgun (WGS) entry which is preliminary data.</text>
</comment>
<dbReference type="OrthoDB" id="532484at2759"/>
<name>A0A0V0QZ11_PSEPJ</name>
<feature type="compositionally biased region" description="Low complexity" evidence="1">
    <location>
        <begin position="265"/>
        <end position="288"/>
    </location>
</feature>
<reference evidence="2 3" key="1">
    <citation type="journal article" date="2015" name="Sci. Rep.">
        <title>Genome of the facultative scuticociliatosis pathogen Pseudocohnilembus persalinus provides insight into its virulence through horizontal gene transfer.</title>
        <authorList>
            <person name="Xiong J."/>
            <person name="Wang G."/>
            <person name="Cheng J."/>
            <person name="Tian M."/>
            <person name="Pan X."/>
            <person name="Warren A."/>
            <person name="Jiang C."/>
            <person name="Yuan D."/>
            <person name="Miao W."/>
        </authorList>
    </citation>
    <scope>NUCLEOTIDE SEQUENCE [LARGE SCALE GENOMIC DNA]</scope>
    <source>
        <strain evidence="2">36N120E</strain>
    </source>
</reference>
<dbReference type="PANTHER" id="PTHR28617">
    <property type="entry name" value="CILIA- AND FLAGELLA-ASSOCIATED PROTEIN 77"/>
    <property type="match status" value="1"/>
</dbReference>
<sequence length="288" mass="33776">MNKTANSGFYPWERSKNALLLKDDVGRGKPSAYNLPQQNFVYGKPLPRDNEGAREVTMTWKFHNETPDQQPQRDFRQLNKLSVNSGLYKSTQFSDFRKSTDARVKIKKGRNALPLYIPEEQFRYGRVNRPSTPIHLVVGNCYGTEHQMRQTDLYRYHAENDIYNKPRLLPRGNKATVLSYTHTKQKLTSLDRNRPQQNQFKLTKFKGVAPRTNTYNDPFAKSVGRTQDVESVKSQQQQKQQQQQNQNQGYEQDQQNVADQLVGRDQNSQQQYSDYDRQSQQSYQHQQY</sequence>
<feature type="compositionally biased region" description="Low complexity" evidence="1">
    <location>
        <begin position="232"/>
        <end position="255"/>
    </location>
</feature>
<dbReference type="EMBL" id="LDAU01000082">
    <property type="protein sequence ID" value="KRX07577.1"/>
    <property type="molecule type" value="Genomic_DNA"/>
</dbReference>
<dbReference type="PANTHER" id="PTHR28617:SF1">
    <property type="entry name" value="CILIA- AND FLAGELLA-ASSOCIATED PROTEIN 77"/>
    <property type="match status" value="1"/>
</dbReference>
<evidence type="ECO:0000313" key="2">
    <source>
        <dbReference type="EMBL" id="KRX07577.1"/>
    </source>
</evidence>
<organism evidence="2 3">
    <name type="scientific">Pseudocohnilembus persalinus</name>
    <name type="common">Ciliate</name>
    <dbReference type="NCBI Taxonomy" id="266149"/>
    <lineage>
        <taxon>Eukaryota</taxon>
        <taxon>Sar</taxon>
        <taxon>Alveolata</taxon>
        <taxon>Ciliophora</taxon>
        <taxon>Intramacronucleata</taxon>
        <taxon>Oligohymenophorea</taxon>
        <taxon>Scuticociliatia</taxon>
        <taxon>Philasterida</taxon>
        <taxon>Pseudocohnilembidae</taxon>
        <taxon>Pseudocohnilembus</taxon>
    </lineage>
</organism>
<feature type="region of interest" description="Disordered" evidence="1">
    <location>
        <begin position="204"/>
        <end position="288"/>
    </location>
</feature>
<dbReference type="OMA" id="TWKFHLE"/>
<dbReference type="Pfam" id="PF14825">
    <property type="entry name" value="CFAP77"/>
    <property type="match status" value="1"/>
</dbReference>
<keyword evidence="3" id="KW-1185">Reference proteome</keyword>
<dbReference type="InParanoid" id="A0A0V0QZ11"/>
<dbReference type="InterPro" id="IPR029147">
    <property type="entry name" value="CFAP77"/>
</dbReference>
<dbReference type="Proteomes" id="UP000054937">
    <property type="component" value="Unassembled WGS sequence"/>
</dbReference>
<evidence type="ECO:0000313" key="3">
    <source>
        <dbReference type="Proteomes" id="UP000054937"/>
    </source>
</evidence>
<gene>
    <name evidence="2" type="ORF">PPERSA_11126</name>
</gene>
<evidence type="ECO:0000256" key="1">
    <source>
        <dbReference type="SAM" id="MobiDB-lite"/>
    </source>
</evidence>
<protein>
    <submittedName>
        <fullName evidence="2">Uncharacterized protein</fullName>
    </submittedName>
</protein>
<dbReference type="AlphaFoldDB" id="A0A0V0QZ11"/>